<reference evidence="1 2" key="1">
    <citation type="submission" date="2024-09" db="EMBL/GenBank/DDBJ databases">
        <authorList>
            <person name="Sun Q."/>
            <person name="Mori K."/>
        </authorList>
    </citation>
    <scope>NUCLEOTIDE SEQUENCE [LARGE SCALE GENOMIC DNA]</scope>
    <source>
        <strain evidence="1 2">JCM 3143</strain>
    </source>
</reference>
<accession>A0ABV5RZP1</accession>
<organism evidence="1 2">
    <name type="scientific">Nonomuraea helvata</name>
    <dbReference type="NCBI Taxonomy" id="37484"/>
    <lineage>
        <taxon>Bacteria</taxon>
        <taxon>Bacillati</taxon>
        <taxon>Actinomycetota</taxon>
        <taxon>Actinomycetes</taxon>
        <taxon>Streptosporangiales</taxon>
        <taxon>Streptosporangiaceae</taxon>
        <taxon>Nonomuraea</taxon>
    </lineage>
</organism>
<comment type="caution">
    <text evidence="1">The sequence shown here is derived from an EMBL/GenBank/DDBJ whole genome shotgun (WGS) entry which is preliminary data.</text>
</comment>
<protein>
    <submittedName>
        <fullName evidence="1">Uncharacterized protein</fullName>
    </submittedName>
</protein>
<evidence type="ECO:0000313" key="1">
    <source>
        <dbReference type="EMBL" id="MFB9624892.1"/>
    </source>
</evidence>
<name>A0ABV5RZP1_9ACTN</name>
<evidence type="ECO:0000313" key="2">
    <source>
        <dbReference type="Proteomes" id="UP001589532"/>
    </source>
</evidence>
<proteinExistence type="predicted"/>
<keyword evidence="2" id="KW-1185">Reference proteome</keyword>
<dbReference type="Proteomes" id="UP001589532">
    <property type="component" value="Unassembled WGS sequence"/>
</dbReference>
<dbReference type="EMBL" id="JBHMBW010000014">
    <property type="protein sequence ID" value="MFB9624892.1"/>
    <property type="molecule type" value="Genomic_DNA"/>
</dbReference>
<dbReference type="RefSeq" id="WP_344986122.1">
    <property type="nucleotide sequence ID" value="NZ_BAAAXV010000001.1"/>
</dbReference>
<gene>
    <name evidence="1" type="ORF">ACFFSA_17525</name>
</gene>
<sequence length="122" mass="13276">MIYKAYHPNGSPDLRNWMVQCDNGCPNMIPILNATPSGWFIGRRENSRCYCPACTEMLAMCLISWGLVCPVCGSPQLTLGTDSDGTAEFVLCDGECRSTYLATDGWHCACCGDPITLPDGND</sequence>